<protein>
    <submittedName>
        <fullName evidence="2">Polyadenylate-specific 3'-exoribonuclease AS</fullName>
    </submittedName>
</protein>
<reference evidence="2 3" key="1">
    <citation type="journal article" date="2019" name="Int. J. Syst. Evol. Microbiol.">
        <title>The Global Catalogue of Microorganisms (GCM) 10K type strain sequencing project: providing services to taxonomists for standard genome sequencing and annotation.</title>
        <authorList>
            <consortium name="The Broad Institute Genomics Platform"/>
            <consortium name="The Broad Institute Genome Sequencing Center for Infectious Disease"/>
            <person name="Wu L."/>
            <person name="Ma J."/>
        </authorList>
    </citation>
    <scope>NUCLEOTIDE SEQUENCE [LARGE SCALE GENOMIC DNA]</scope>
    <source>
        <strain evidence="2 3">JCM 9383</strain>
    </source>
</reference>
<name>A0ABN3V102_9PSEU</name>
<dbReference type="Pfam" id="PF16473">
    <property type="entry name" value="Rv2179c-like"/>
    <property type="match status" value="1"/>
</dbReference>
<proteinExistence type="predicted"/>
<feature type="domain" description="3'-5' exoribonuclease Rv2179c-like" evidence="1">
    <location>
        <begin position="81"/>
        <end position="170"/>
    </location>
</feature>
<accession>A0ABN3V102</accession>
<organism evidence="2 3">
    <name type="scientific">Saccharopolyspora taberi</name>
    <dbReference type="NCBI Taxonomy" id="60895"/>
    <lineage>
        <taxon>Bacteria</taxon>
        <taxon>Bacillati</taxon>
        <taxon>Actinomycetota</taxon>
        <taxon>Actinomycetes</taxon>
        <taxon>Pseudonocardiales</taxon>
        <taxon>Pseudonocardiaceae</taxon>
        <taxon>Saccharopolyspora</taxon>
    </lineage>
</organism>
<sequence>MRHFYDTEFIEDGRTIDLISIGIVADDGREYYAVNHDAPWRRIKKHAWLMANVVPHLPQGHGDRRFHVPARWPLDFADPLVKSRKQIADEVRDFLLHDGEAELWADYAAYDHVVLCQLWGTMMDLPPGVPMHTMDVQQEAVRLGVTEFPEQQGVEHNALADARRTRVKWEHLQGVNG</sequence>
<dbReference type="Gene3D" id="3.30.420.10">
    <property type="entry name" value="Ribonuclease H-like superfamily/Ribonuclease H"/>
    <property type="match status" value="1"/>
</dbReference>
<comment type="caution">
    <text evidence="2">The sequence shown here is derived from an EMBL/GenBank/DDBJ whole genome shotgun (WGS) entry which is preliminary data.</text>
</comment>
<dbReference type="RefSeq" id="WP_344677432.1">
    <property type="nucleotide sequence ID" value="NZ_BAAAUX010000001.1"/>
</dbReference>
<gene>
    <name evidence="2" type="ORF">GCM10010470_02520</name>
</gene>
<evidence type="ECO:0000313" key="2">
    <source>
        <dbReference type="EMBL" id="GAA2774156.1"/>
    </source>
</evidence>
<dbReference type="InterPro" id="IPR033390">
    <property type="entry name" value="Rv2179c-like"/>
</dbReference>
<dbReference type="EMBL" id="BAAAUX010000001">
    <property type="protein sequence ID" value="GAA2774156.1"/>
    <property type="molecule type" value="Genomic_DNA"/>
</dbReference>
<evidence type="ECO:0000259" key="1">
    <source>
        <dbReference type="Pfam" id="PF16473"/>
    </source>
</evidence>
<dbReference type="Proteomes" id="UP001500979">
    <property type="component" value="Unassembled WGS sequence"/>
</dbReference>
<dbReference type="InterPro" id="IPR036397">
    <property type="entry name" value="RNaseH_sf"/>
</dbReference>
<keyword evidence="3" id="KW-1185">Reference proteome</keyword>
<evidence type="ECO:0000313" key="3">
    <source>
        <dbReference type="Proteomes" id="UP001500979"/>
    </source>
</evidence>